<keyword evidence="2" id="KW-0812">Transmembrane</keyword>
<evidence type="ECO:0000256" key="2">
    <source>
        <dbReference type="SAM" id="Phobius"/>
    </source>
</evidence>
<evidence type="ECO:0008006" key="5">
    <source>
        <dbReference type="Google" id="ProtNLM"/>
    </source>
</evidence>
<feature type="region of interest" description="Disordered" evidence="1">
    <location>
        <begin position="61"/>
        <end position="88"/>
    </location>
</feature>
<sequence>MYVKWFDTVIFYYVILVILVNVTFYHFFKFPAVPSPVCPDIAGNGTQKTDASIRWRTLEGTLQGGHRGSAGQGKRRTDPGAVPHGKPECSSGVTACVTLGNTARGVKE</sequence>
<dbReference type="Proteomes" id="UP001162483">
    <property type="component" value="Unassembled WGS sequence"/>
</dbReference>
<evidence type="ECO:0000313" key="4">
    <source>
        <dbReference type="Proteomes" id="UP001162483"/>
    </source>
</evidence>
<evidence type="ECO:0000256" key="1">
    <source>
        <dbReference type="SAM" id="MobiDB-lite"/>
    </source>
</evidence>
<keyword evidence="4" id="KW-1185">Reference proteome</keyword>
<comment type="caution">
    <text evidence="3">The sequence shown here is derived from an EMBL/GenBank/DDBJ whole genome shotgun (WGS) entry which is preliminary data.</text>
</comment>
<reference evidence="3" key="1">
    <citation type="submission" date="2023-05" db="EMBL/GenBank/DDBJ databases">
        <authorList>
            <person name="Stuckert A."/>
        </authorList>
    </citation>
    <scope>NUCLEOTIDE SEQUENCE</scope>
</reference>
<feature type="transmembrane region" description="Helical" evidence="2">
    <location>
        <begin position="9"/>
        <end position="28"/>
    </location>
</feature>
<name>A0ABN9HHI8_9NEOB</name>
<gene>
    <name evidence="3" type="ORF">SPARVUS_LOCUS16123138</name>
</gene>
<protein>
    <recommendedName>
        <fullName evidence="5">ATP synthase F0 subunit 8</fullName>
    </recommendedName>
</protein>
<organism evidence="3 4">
    <name type="scientific">Staurois parvus</name>
    <dbReference type="NCBI Taxonomy" id="386267"/>
    <lineage>
        <taxon>Eukaryota</taxon>
        <taxon>Metazoa</taxon>
        <taxon>Chordata</taxon>
        <taxon>Craniata</taxon>
        <taxon>Vertebrata</taxon>
        <taxon>Euteleostomi</taxon>
        <taxon>Amphibia</taxon>
        <taxon>Batrachia</taxon>
        <taxon>Anura</taxon>
        <taxon>Neobatrachia</taxon>
        <taxon>Ranoidea</taxon>
        <taxon>Ranidae</taxon>
        <taxon>Staurois</taxon>
    </lineage>
</organism>
<accession>A0ABN9HHI8</accession>
<keyword evidence="2" id="KW-0472">Membrane</keyword>
<feature type="compositionally biased region" description="Gly residues" evidence="1">
    <location>
        <begin position="62"/>
        <end position="71"/>
    </location>
</feature>
<evidence type="ECO:0000313" key="3">
    <source>
        <dbReference type="EMBL" id="CAI9621254.1"/>
    </source>
</evidence>
<dbReference type="EMBL" id="CATNWA010021077">
    <property type="protein sequence ID" value="CAI9621254.1"/>
    <property type="molecule type" value="Genomic_DNA"/>
</dbReference>
<proteinExistence type="predicted"/>
<feature type="non-terminal residue" evidence="3">
    <location>
        <position position="108"/>
    </location>
</feature>
<keyword evidence="2" id="KW-1133">Transmembrane helix</keyword>